<proteinExistence type="predicted"/>
<evidence type="ECO:0000313" key="2">
    <source>
        <dbReference type="Proteomes" id="UP000187194"/>
    </source>
</evidence>
<accession>A0A1R1J2K3</accession>
<reference evidence="1 2" key="1">
    <citation type="submission" date="2017-01" db="EMBL/GenBank/DDBJ databases">
        <title>Phylogeographic, genomic and meropenem susceptibility analysis of Burkholderia ubonensis.</title>
        <authorList>
            <person name="Price E.P."/>
            <person name="Sarovich D.S."/>
            <person name="Webb J.R."/>
            <person name="Hall C.M."/>
            <person name="Sahl J.W."/>
            <person name="Kaestli M."/>
            <person name="Mayo M."/>
            <person name="Harrington G."/>
            <person name="Baker A.L."/>
            <person name="Sidak-Loftis L.C."/>
            <person name="Lummis M."/>
            <person name="Schupp J.M."/>
            <person name="Gillece J.D."/>
            <person name="Tuanyok A."/>
            <person name="Warner J."/>
            <person name="Busch J.D."/>
            <person name="Keim P."/>
            <person name="Currie B.J."/>
            <person name="Wagner D.M."/>
        </authorList>
    </citation>
    <scope>NUCLEOTIDE SEQUENCE [LARGE SCALE GENOMIC DNA]</scope>
    <source>
        <strain evidence="1 2">A21</strain>
    </source>
</reference>
<evidence type="ECO:0000313" key="1">
    <source>
        <dbReference type="EMBL" id="OMG69522.1"/>
    </source>
</evidence>
<gene>
    <name evidence="1" type="ORF">BW685_31690</name>
</gene>
<comment type="caution">
    <text evidence="1">The sequence shown here is derived from an EMBL/GenBank/DDBJ whole genome shotgun (WGS) entry which is preliminary data.</text>
</comment>
<dbReference type="Proteomes" id="UP000187194">
    <property type="component" value="Unassembled WGS sequence"/>
</dbReference>
<dbReference type="EMBL" id="MTJZ01000065">
    <property type="protein sequence ID" value="OMG69522.1"/>
    <property type="molecule type" value="Genomic_DNA"/>
</dbReference>
<evidence type="ECO:0008006" key="3">
    <source>
        <dbReference type="Google" id="ProtNLM"/>
    </source>
</evidence>
<protein>
    <recommendedName>
        <fullName evidence="3">Immunity protein 43 domain-containing protein</fullName>
    </recommendedName>
</protein>
<dbReference type="AlphaFoldDB" id="A0A1R1J2K3"/>
<name>A0A1R1J2K3_9BURK</name>
<sequence length="192" mass="21219">MLNGALYDRYYPDTQAVEAGYFPWYANPSRGRAHEKFPSGLVFITQDTEYDFDARGDLGFYYLVSEKFNNLVAQFGVSVVDASPIAICSRAGETIAGNRYHAAVFQDFSPETVANPRESQFVRGKFGGIARIRKLVVRDDFSSPLFKVTGMEGSSNTLICSEIFRDAAIESGVKGIEFLDASAADWPAVRPI</sequence>
<organism evidence="1 2">
    <name type="scientific">Burkholderia ubonensis</name>
    <dbReference type="NCBI Taxonomy" id="101571"/>
    <lineage>
        <taxon>Bacteria</taxon>
        <taxon>Pseudomonadati</taxon>
        <taxon>Pseudomonadota</taxon>
        <taxon>Betaproteobacteria</taxon>
        <taxon>Burkholderiales</taxon>
        <taxon>Burkholderiaceae</taxon>
        <taxon>Burkholderia</taxon>
        <taxon>Burkholderia cepacia complex</taxon>
    </lineage>
</organism>